<dbReference type="EMBL" id="BKCJ011087478">
    <property type="protein sequence ID" value="GFC83032.1"/>
    <property type="molecule type" value="Genomic_DNA"/>
</dbReference>
<accession>A0A699RGA3</accession>
<protein>
    <recommendedName>
        <fullName evidence="7">DarT domain-containing protein</fullName>
    </recommendedName>
</protein>
<evidence type="ECO:0000256" key="5">
    <source>
        <dbReference type="ARBA" id="ARBA00023125"/>
    </source>
</evidence>
<evidence type="ECO:0000256" key="1">
    <source>
        <dbReference type="ARBA" id="ARBA00022649"/>
    </source>
</evidence>
<dbReference type="AlphaFoldDB" id="A0A699RGA3"/>
<evidence type="ECO:0000313" key="8">
    <source>
        <dbReference type="EMBL" id="GFC83032.1"/>
    </source>
</evidence>
<gene>
    <name evidence="8" type="ORF">Tci_855002</name>
</gene>
<keyword evidence="4" id="KW-0548">Nucleotidyltransferase</keyword>
<evidence type="ECO:0000256" key="6">
    <source>
        <dbReference type="SAM" id="Phobius"/>
    </source>
</evidence>
<dbReference type="PROSITE" id="PS52018">
    <property type="entry name" value="DART"/>
    <property type="match status" value="1"/>
</dbReference>
<evidence type="ECO:0000259" key="7">
    <source>
        <dbReference type="PROSITE" id="PS52018"/>
    </source>
</evidence>
<feature type="domain" description="DarT" evidence="7">
    <location>
        <begin position="115"/>
        <end position="268"/>
    </location>
</feature>
<feature type="transmembrane region" description="Helical" evidence="6">
    <location>
        <begin position="6"/>
        <end position="23"/>
    </location>
</feature>
<keyword evidence="6" id="KW-0472">Membrane</keyword>
<name>A0A699RGA3_TANCI</name>
<feature type="non-terminal residue" evidence="8">
    <location>
        <position position="268"/>
    </location>
</feature>
<keyword evidence="2" id="KW-0328">Glycosyltransferase</keyword>
<dbReference type="GO" id="GO:0016757">
    <property type="term" value="F:glycosyltransferase activity"/>
    <property type="evidence" value="ECO:0007669"/>
    <property type="project" value="UniProtKB-KW"/>
</dbReference>
<dbReference type="Pfam" id="PF14487">
    <property type="entry name" value="DarT"/>
    <property type="match status" value="1"/>
</dbReference>
<organism evidence="8">
    <name type="scientific">Tanacetum cinerariifolium</name>
    <name type="common">Dalmatian daisy</name>
    <name type="synonym">Chrysanthemum cinerariifolium</name>
    <dbReference type="NCBI Taxonomy" id="118510"/>
    <lineage>
        <taxon>Eukaryota</taxon>
        <taxon>Viridiplantae</taxon>
        <taxon>Streptophyta</taxon>
        <taxon>Embryophyta</taxon>
        <taxon>Tracheophyta</taxon>
        <taxon>Spermatophyta</taxon>
        <taxon>Magnoliopsida</taxon>
        <taxon>eudicotyledons</taxon>
        <taxon>Gunneridae</taxon>
        <taxon>Pentapetalae</taxon>
        <taxon>asterids</taxon>
        <taxon>campanulids</taxon>
        <taxon>Asterales</taxon>
        <taxon>Asteraceae</taxon>
        <taxon>Asteroideae</taxon>
        <taxon>Anthemideae</taxon>
        <taxon>Anthemidinae</taxon>
        <taxon>Tanacetum</taxon>
    </lineage>
</organism>
<proteinExistence type="predicted"/>
<keyword evidence="1" id="KW-1277">Toxin-antitoxin system</keyword>
<keyword evidence="6" id="KW-1133">Transmembrane helix</keyword>
<keyword evidence="3" id="KW-0808">Transferase</keyword>
<evidence type="ECO:0000256" key="3">
    <source>
        <dbReference type="ARBA" id="ARBA00022679"/>
    </source>
</evidence>
<evidence type="ECO:0000256" key="4">
    <source>
        <dbReference type="ARBA" id="ARBA00022695"/>
    </source>
</evidence>
<dbReference type="GO" id="GO:0003677">
    <property type="term" value="F:DNA binding"/>
    <property type="evidence" value="ECO:0007669"/>
    <property type="project" value="UniProtKB-KW"/>
</dbReference>
<comment type="caution">
    <text evidence="8">The sequence shown here is derived from an EMBL/GenBank/DDBJ whole genome shotgun (WGS) entry which is preliminary data.</text>
</comment>
<keyword evidence="6" id="KW-0812">Transmembrane</keyword>
<feature type="transmembrane region" description="Helical" evidence="6">
    <location>
        <begin position="35"/>
        <end position="54"/>
    </location>
</feature>
<evidence type="ECO:0000256" key="2">
    <source>
        <dbReference type="ARBA" id="ARBA00022676"/>
    </source>
</evidence>
<dbReference type="InterPro" id="IPR029494">
    <property type="entry name" value="DarT"/>
</dbReference>
<dbReference type="GO" id="GO:0016779">
    <property type="term" value="F:nucleotidyltransferase activity"/>
    <property type="evidence" value="ECO:0007669"/>
    <property type="project" value="UniProtKB-KW"/>
</dbReference>
<sequence>MNRDVIAFLDIGLRIVATIIVVNRAKSRNRVSWTWGLFAFFLPIPALLTIWFVGRKQLTAPVAPVVASPPLTARVVTAPPVAPAPLPVPAYVPVTPAKRADWLAFQQLLATHNITRLYHFTDRSNLASIRSAGGLISWYSCQQQHIRIPRPGGSSLSWELDSRKGLADYVRLSFTPSHPMMHVALSDGRISSPVILEIDPAVIFWEGTQFTTMNAAKSGVQASETLATFSSISFPLFKRRYFDLEGDDRARYQAEVLIHQMVPASYIL</sequence>
<keyword evidence="5" id="KW-0238">DNA-binding</keyword>
<reference evidence="8" key="1">
    <citation type="journal article" date="2019" name="Sci. Rep.">
        <title>Draft genome of Tanacetum cinerariifolium, the natural source of mosquito coil.</title>
        <authorList>
            <person name="Yamashiro T."/>
            <person name="Shiraishi A."/>
            <person name="Satake H."/>
            <person name="Nakayama K."/>
        </authorList>
    </citation>
    <scope>NUCLEOTIDE SEQUENCE</scope>
</reference>